<name>A0A3B0YBG5_9ZZZZ</name>
<dbReference type="Pfam" id="PF18582">
    <property type="entry name" value="HZS_alpha"/>
    <property type="match status" value="1"/>
</dbReference>
<evidence type="ECO:0000313" key="3">
    <source>
        <dbReference type="EMBL" id="VAW72642.1"/>
    </source>
</evidence>
<dbReference type="InterPro" id="IPR011659">
    <property type="entry name" value="WD40"/>
</dbReference>
<protein>
    <recommendedName>
        <fullName evidence="2">Hydrazine synthase alpha subunit middle domain-containing protein</fullName>
    </recommendedName>
</protein>
<sequence>MNIHDLHSFAASATHNWRPKLALLPIMIGVGLLSACGGGDSETGADPGVENFPIVYAKRSILVDDMGEIIQPDIRRPLRSTPGGDIFLKNRATISSDPVNLTLALTNGLGDVRDLDVSSDGKILVFSLLTEDPDPNNNNDNPKWDIYTWNLEDGGVPTRVITSSLIADEGDDIAPYFLPNNNRIVFSSNRQKASRSILLDENLGKPQFSSQDEDNRIKSLVLHVMDIDGSNIQQISFNQSHDLDPVVLSDGRILFSRWDNMNRVDNTNENNTVRSKVSLYTILQDGSDLQPWYGTHNESHAIPNVPSNNLHFVQPRELSSGTVMALQMTYTDTFAGGEIVTIDGANFVDLNQPTTVNAGAISSSAVQKVTNNNLKFDGTLVTESRYASFFPLDDGTSRILVSRGLCQVQVDTSLDPTTPVLETRPCTPENLSDPTAIETYPSYGIWLLDNSGGQTERPVELAEPGKFLSDAIVMRPYTRPTVNLGRTAALDDTNTLVKEKVGLLNIRSVYDFGAGDGVLASSYFGLPVATGVNDVLTLGDPAQATPDQRPARFIRLVKAVGQPNRRDPDLANPPDLSTRAFGRGGRARGMKEIIGYSPIQPDGSVLMKVPANVAFYIDILDKDARRINNQRHNNWLQVSAGDTLQCTGCHAHPGGTNPPLPLPHGRLDAEATSINSGAPADGFSYPNTLDPATSAAYFANAGDTMAEALVRAQAAQSVTTAVTPSVNVVYRDIWTDPAAVTPATSFSREYSGVSTPELSALSSVSPTTAACETQWVSTCRIVINYQQHIQPLWDLTPRVRIDPATGLPEVAGADVTCTSCHATVKVGVAAVPDAQLDLSATDPSDEENQHIESYRELFFNDNFQELNGNVLQDVLITQLVFDENGDPVLDQNDVQLTEQVPDPDLRLSPSMSATGARRSFFMEKMTETELNAGRALSPATVNHANMLTAAELRLIAEFLDIGGQYYNNPFDPTAPQN</sequence>
<dbReference type="InterPro" id="IPR011042">
    <property type="entry name" value="6-blade_b-propeller_TolB-like"/>
</dbReference>
<dbReference type="Pfam" id="PF07676">
    <property type="entry name" value="PD40"/>
    <property type="match status" value="1"/>
</dbReference>
<reference evidence="3" key="1">
    <citation type="submission" date="2018-06" db="EMBL/GenBank/DDBJ databases">
        <authorList>
            <person name="Zhirakovskaya E."/>
        </authorList>
    </citation>
    <scope>NUCLEOTIDE SEQUENCE</scope>
</reference>
<dbReference type="AlphaFoldDB" id="A0A3B0YBG5"/>
<dbReference type="EMBL" id="UOFJ01000677">
    <property type="protein sequence ID" value="VAW72642.1"/>
    <property type="molecule type" value="Genomic_DNA"/>
</dbReference>
<evidence type="ECO:0000256" key="1">
    <source>
        <dbReference type="SAM" id="MobiDB-lite"/>
    </source>
</evidence>
<gene>
    <name evidence="3" type="ORF">MNBD_GAMMA10-1433</name>
</gene>
<dbReference type="InterPro" id="IPR040698">
    <property type="entry name" value="HZS_alpha_mid"/>
</dbReference>
<organism evidence="3">
    <name type="scientific">hydrothermal vent metagenome</name>
    <dbReference type="NCBI Taxonomy" id="652676"/>
    <lineage>
        <taxon>unclassified sequences</taxon>
        <taxon>metagenomes</taxon>
        <taxon>ecological metagenomes</taxon>
    </lineage>
</organism>
<dbReference type="SUPFAM" id="SSF82171">
    <property type="entry name" value="DPP6 N-terminal domain-like"/>
    <property type="match status" value="1"/>
</dbReference>
<feature type="region of interest" description="Disordered" evidence="1">
    <location>
        <begin position="563"/>
        <end position="583"/>
    </location>
</feature>
<dbReference type="Gene3D" id="2.120.10.30">
    <property type="entry name" value="TolB, C-terminal domain"/>
    <property type="match status" value="1"/>
</dbReference>
<feature type="domain" description="Hydrazine synthase alpha subunit middle" evidence="2">
    <location>
        <begin position="588"/>
        <end position="650"/>
    </location>
</feature>
<accession>A0A3B0YBG5</accession>
<proteinExistence type="predicted"/>
<evidence type="ECO:0000259" key="2">
    <source>
        <dbReference type="Pfam" id="PF18582"/>
    </source>
</evidence>